<dbReference type="Gene3D" id="3.40.50.2300">
    <property type="match status" value="1"/>
</dbReference>
<sequence>MAVVVQNFSVLIADDNDLNRWLLREQLENWTGNIHEASDGLQAWHTLRQTEFRIVFLDVNMPGLDGLALIDKLRTSEVSWSGVPAVAVTAHAGEDQRQAAMAAGFDDYLVKPIRLEHLRQVLDRWLEPERPGEYGACLLRKTGDNRRLTFNLLEQFFAELPGQVAGIDDALQQGRDEEAWKIVHNLHGTFCFFEFADCRALVAALETAIKHDSRLVPASFRAFQVRMTWLTANKAAVMQGLIAD</sequence>
<proteinExistence type="predicted"/>
<evidence type="ECO:0000256" key="11">
    <source>
        <dbReference type="PROSITE-ProRule" id="PRU00169"/>
    </source>
</evidence>
<evidence type="ECO:0000256" key="3">
    <source>
        <dbReference type="ARBA" id="ARBA00022553"/>
    </source>
</evidence>
<keyword evidence="8" id="KW-0902">Two-component regulatory system</keyword>
<evidence type="ECO:0008006" key="16">
    <source>
        <dbReference type="Google" id="ProtNLM"/>
    </source>
</evidence>
<dbReference type="STRING" id="702114.A1355_17090"/>
<evidence type="ECO:0000256" key="7">
    <source>
        <dbReference type="ARBA" id="ARBA00022989"/>
    </source>
</evidence>
<dbReference type="Proteomes" id="UP000077628">
    <property type="component" value="Unassembled WGS sequence"/>
</dbReference>
<dbReference type="OrthoDB" id="5570135at2"/>
<evidence type="ECO:0000256" key="9">
    <source>
        <dbReference type="ARBA" id="ARBA00023136"/>
    </source>
</evidence>
<organism evidence="14 15">
    <name type="scientific">Methylomonas koyamae</name>
    <dbReference type="NCBI Taxonomy" id="702114"/>
    <lineage>
        <taxon>Bacteria</taxon>
        <taxon>Pseudomonadati</taxon>
        <taxon>Pseudomonadota</taxon>
        <taxon>Gammaproteobacteria</taxon>
        <taxon>Methylococcales</taxon>
        <taxon>Methylococcaceae</taxon>
        <taxon>Methylomonas</taxon>
    </lineage>
</organism>
<dbReference type="InterPro" id="IPR011006">
    <property type="entry name" value="CheY-like_superfamily"/>
</dbReference>
<dbReference type="PROSITE" id="PS50894">
    <property type="entry name" value="HPT"/>
    <property type="match status" value="1"/>
</dbReference>
<feature type="modified residue" description="Phosphohistidine" evidence="10">
    <location>
        <position position="184"/>
    </location>
</feature>
<dbReference type="SUPFAM" id="SSF47226">
    <property type="entry name" value="Histidine-containing phosphotransfer domain, HPT domain"/>
    <property type="match status" value="1"/>
</dbReference>
<dbReference type="GO" id="GO:0000160">
    <property type="term" value="P:phosphorelay signal transduction system"/>
    <property type="evidence" value="ECO:0007669"/>
    <property type="project" value="UniProtKB-KW"/>
</dbReference>
<feature type="modified residue" description="4-aspartylphosphate" evidence="11">
    <location>
        <position position="58"/>
    </location>
</feature>
<dbReference type="GO" id="GO:0005886">
    <property type="term" value="C:plasma membrane"/>
    <property type="evidence" value="ECO:0007669"/>
    <property type="project" value="UniProtKB-SubCell"/>
</dbReference>
<dbReference type="InterPro" id="IPR001789">
    <property type="entry name" value="Sig_transdc_resp-reg_receiver"/>
</dbReference>
<dbReference type="SMART" id="SM00448">
    <property type="entry name" value="REC"/>
    <property type="match status" value="1"/>
</dbReference>
<keyword evidence="6" id="KW-0067">ATP-binding</keyword>
<evidence type="ECO:0000313" key="14">
    <source>
        <dbReference type="EMBL" id="OAI29125.1"/>
    </source>
</evidence>
<evidence type="ECO:0000256" key="10">
    <source>
        <dbReference type="PROSITE-ProRule" id="PRU00110"/>
    </source>
</evidence>
<dbReference type="PANTHER" id="PTHR45339:SF1">
    <property type="entry name" value="HYBRID SIGNAL TRANSDUCTION HISTIDINE KINASE J"/>
    <property type="match status" value="1"/>
</dbReference>
<accession>A0A177PFQ4</accession>
<comment type="subcellular location">
    <subcellularLocation>
        <location evidence="1">Cell membrane</location>
        <topology evidence="1">Multi-pass membrane protein</topology>
    </subcellularLocation>
</comment>
<evidence type="ECO:0000259" key="13">
    <source>
        <dbReference type="PROSITE" id="PS50894"/>
    </source>
</evidence>
<dbReference type="PANTHER" id="PTHR45339">
    <property type="entry name" value="HYBRID SIGNAL TRANSDUCTION HISTIDINE KINASE J"/>
    <property type="match status" value="1"/>
</dbReference>
<dbReference type="SUPFAM" id="SSF52172">
    <property type="entry name" value="CheY-like"/>
    <property type="match status" value="1"/>
</dbReference>
<gene>
    <name evidence="14" type="ORF">A1355_17090</name>
</gene>
<dbReference type="GO" id="GO:0004672">
    <property type="term" value="F:protein kinase activity"/>
    <property type="evidence" value="ECO:0007669"/>
    <property type="project" value="UniProtKB-ARBA"/>
</dbReference>
<dbReference type="CDD" id="cd17546">
    <property type="entry name" value="REC_hyHK_CKI1_RcsC-like"/>
    <property type="match status" value="1"/>
</dbReference>
<evidence type="ECO:0000256" key="5">
    <source>
        <dbReference type="ARBA" id="ARBA00022741"/>
    </source>
</evidence>
<dbReference type="InterPro" id="IPR036641">
    <property type="entry name" value="HPT_dom_sf"/>
</dbReference>
<dbReference type="InterPro" id="IPR008207">
    <property type="entry name" value="Sig_transdc_His_kin_Hpt_dom"/>
</dbReference>
<feature type="domain" description="HPt" evidence="13">
    <location>
        <begin position="145"/>
        <end position="244"/>
    </location>
</feature>
<dbReference type="AlphaFoldDB" id="A0A177PFQ4"/>
<reference evidence="15" key="1">
    <citation type="submission" date="2016-03" db="EMBL/GenBank/DDBJ databases">
        <authorList>
            <person name="Heylen K."/>
            <person name="De Vos P."/>
            <person name="Vekeman B."/>
        </authorList>
    </citation>
    <scope>NUCLEOTIDE SEQUENCE [LARGE SCALE GENOMIC DNA]</scope>
    <source>
        <strain evidence="15">R-45383</strain>
    </source>
</reference>
<evidence type="ECO:0000256" key="6">
    <source>
        <dbReference type="ARBA" id="ARBA00022840"/>
    </source>
</evidence>
<feature type="domain" description="Response regulatory" evidence="12">
    <location>
        <begin position="9"/>
        <end position="126"/>
    </location>
</feature>
<evidence type="ECO:0000313" key="15">
    <source>
        <dbReference type="Proteomes" id="UP000077628"/>
    </source>
</evidence>
<dbReference type="EMBL" id="LUUK01000005">
    <property type="protein sequence ID" value="OAI29125.1"/>
    <property type="molecule type" value="Genomic_DNA"/>
</dbReference>
<keyword evidence="5" id="KW-0547">Nucleotide-binding</keyword>
<keyword evidence="9" id="KW-0472">Membrane</keyword>
<evidence type="ECO:0000259" key="12">
    <source>
        <dbReference type="PROSITE" id="PS50110"/>
    </source>
</evidence>
<name>A0A177PFQ4_9GAMM</name>
<keyword evidence="3 11" id="KW-0597">Phosphoprotein</keyword>
<evidence type="ECO:0000256" key="1">
    <source>
        <dbReference type="ARBA" id="ARBA00004651"/>
    </source>
</evidence>
<evidence type="ECO:0000256" key="4">
    <source>
        <dbReference type="ARBA" id="ARBA00022692"/>
    </source>
</evidence>
<dbReference type="Pfam" id="PF01627">
    <property type="entry name" value="Hpt"/>
    <property type="match status" value="1"/>
</dbReference>
<keyword evidence="4" id="KW-0812">Transmembrane</keyword>
<protein>
    <recommendedName>
        <fullName evidence="16">Response regulatory domain-containing protein</fullName>
    </recommendedName>
</protein>
<dbReference type="Gene3D" id="1.20.120.160">
    <property type="entry name" value="HPT domain"/>
    <property type="match status" value="1"/>
</dbReference>
<dbReference type="GO" id="GO:0005524">
    <property type="term" value="F:ATP binding"/>
    <property type="evidence" value="ECO:0007669"/>
    <property type="project" value="UniProtKB-KW"/>
</dbReference>
<evidence type="ECO:0000256" key="8">
    <source>
        <dbReference type="ARBA" id="ARBA00023012"/>
    </source>
</evidence>
<keyword evidence="2" id="KW-1003">Cell membrane</keyword>
<dbReference type="RefSeq" id="WP_064023969.1">
    <property type="nucleotide sequence ID" value="NZ_LUUK01000005.1"/>
</dbReference>
<comment type="caution">
    <text evidence="14">The sequence shown here is derived from an EMBL/GenBank/DDBJ whole genome shotgun (WGS) entry which is preliminary data.</text>
</comment>
<keyword evidence="7" id="KW-1133">Transmembrane helix</keyword>
<keyword evidence="15" id="KW-1185">Reference proteome</keyword>
<dbReference type="PROSITE" id="PS50110">
    <property type="entry name" value="RESPONSE_REGULATORY"/>
    <property type="match status" value="1"/>
</dbReference>
<evidence type="ECO:0000256" key="2">
    <source>
        <dbReference type="ARBA" id="ARBA00022475"/>
    </source>
</evidence>
<dbReference type="Pfam" id="PF00072">
    <property type="entry name" value="Response_reg"/>
    <property type="match status" value="1"/>
</dbReference>